<keyword evidence="6" id="KW-0732">Signal</keyword>
<dbReference type="SUPFAM" id="SSF90112">
    <property type="entry name" value="Neurotransmitter-gated ion-channel transmembrane pore"/>
    <property type="match status" value="1"/>
</dbReference>
<evidence type="ECO:0000256" key="5">
    <source>
        <dbReference type="ARBA" id="ARBA00022692"/>
    </source>
</evidence>
<dbReference type="InterPro" id="IPR006202">
    <property type="entry name" value="Neur_chan_lig-bd"/>
</dbReference>
<dbReference type="GO" id="GO:0005230">
    <property type="term" value="F:extracellular ligand-gated monoatomic ion channel activity"/>
    <property type="evidence" value="ECO:0007669"/>
    <property type="project" value="InterPro"/>
</dbReference>
<evidence type="ECO:0000259" key="13">
    <source>
        <dbReference type="Pfam" id="PF02932"/>
    </source>
</evidence>
<proteinExistence type="predicted"/>
<dbReference type="GO" id="GO:0005886">
    <property type="term" value="C:plasma membrane"/>
    <property type="evidence" value="ECO:0007669"/>
    <property type="project" value="UniProtKB-SubCell"/>
</dbReference>
<dbReference type="InterPro" id="IPR006029">
    <property type="entry name" value="Neurotrans-gated_channel_TM"/>
</dbReference>
<feature type="domain" description="Neurotransmitter-gated ion-channel transmembrane" evidence="13">
    <location>
        <begin position="274"/>
        <end position="370"/>
    </location>
</feature>
<dbReference type="CDD" id="cd18987">
    <property type="entry name" value="LGIC_ECD_anion"/>
    <property type="match status" value="1"/>
</dbReference>
<protein>
    <submittedName>
        <fullName evidence="14">Uncharacterized protein</fullName>
    </submittedName>
</protein>
<keyword evidence="4" id="KW-1003">Cell membrane</keyword>
<feature type="domain" description="Neurotransmitter-gated ion-channel ligand-binding" evidence="12">
    <location>
        <begin position="60"/>
        <end position="263"/>
    </location>
</feature>
<evidence type="ECO:0000256" key="9">
    <source>
        <dbReference type="ARBA" id="ARBA00023136"/>
    </source>
</evidence>
<evidence type="ECO:0000256" key="1">
    <source>
        <dbReference type="ARBA" id="ARBA00004141"/>
    </source>
</evidence>
<evidence type="ECO:0000256" key="2">
    <source>
        <dbReference type="ARBA" id="ARBA00004236"/>
    </source>
</evidence>
<dbReference type="Gene3D" id="1.20.58.390">
    <property type="entry name" value="Neurotransmitter-gated ion-channel transmembrane domain"/>
    <property type="match status" value="1"/>
</dbReference>
<comment type="subcellular location">
    <subcellularLocation>
        <location evidence="2">Cell membrane</location>
    </subcellularLocation>
    <subcellularLocation>
        <location evidence="1">Membrane</location>
        <topology evidence="1">Multi-pass membrane protein</topology>
    </subcellularLocation>
</comment>
<keyword evidence="5 11" id="KW-0812">Transmembrane</keyword>
<sequence length="420" mass="48269">MKYTNLVEDLVFLLREILCCGCRGAVKNVSANQNPRRQYLMTVIATKYTNLEEDLEWDELEQNLTKYNYDLPPWTETGNKTEVKTTLHLTSLRSNVITELDVTFHLIQEWRDERLQYDANSVRFQGHYVLVDLDKYIMIWTPDMYISNAISETQHGVTKPNTFIRVYPNGTLIKSARITAKISCPISSSGFPRGKETCMLHLKSYSYTKGEISMIWSPQNPVIKSADFMVSSFSLQSIQTTECSVITSQVKDDYPCLEMTVKLVRDYSIYIIRIYVPSGFLVALGWLSMWIDKGQVGARTSLGVLCVLSLITQTLGIITLADGLDGVIAIDIWLAICLLFVVLALGVFAIVHNMKRRRDKTKSSDKYKRADTERVIGNDEEEDQNCIEVRHGCLQNFFRVLYPILFIIFNLIYWIYFLRV</sequence>
<dbReference type="PRINTS" id="PR00253">
    <property type="entry name" value="GABAARECEPTR"/>
</dbReference>
<dbReference type="AlphaFoldDB" id="A0AA88Y7J0"/>
<accession>A0AA88Y7J0</accession>
<evidence type="ECO:0000256" key="7">
    <source>
        <dbReference type="ARBA" id="ARBA00022989"/>
    </source>
</evidence>
<evidence type="ECO:0000313" key="15">
    <source>
        <dbReference type="Proteomes" id="UP001186944"/>
    </source>
</evidence>
<dbReference type="InterPro" id="IPR036734">
    <property type="entry name" value="Neur_chan_lig-bd_sf"/>
</dbReference>
<gene>
    <name evidence="14" type="ORF">FSP39_003696</name>
</gene>
<keyword evidence="7 11" id="KW-1133">Transmembrane helix</keyword>
<keyword evidence="10" id="KW-0407">Ion channel</keyword>
<evidence type="ECO:0000313" key="14">
    <source>
        <dbReference type="EMBL" id="KAK3099392.1"/>
    </source>
</evidence>
<keyword evidence="9 11" id="KW-0472">Membrane</keyword>
<evidence type="ECO:0000256" key="3">
    <source>
        <dbReference type="ARBA" id="ARBA00022448"/>
    </source>
</evidence>
<reference evidence="14" key="1">
    <citation type="submission" date="2019-08" db="EMBL/GenBank/DDBJ databases">
        <title>The improved chromosome-level genome for the pearl oyster Pinctada fucata martensii using PacBio sequencing and Hi-C.</title>
        <authorList>
            <person name="Zheng Z."/>
        </authorList>
    </citation>
    <scope>NUCLEOTIDE SEQUENCE</scope>
    <source>
        <strain evidence="14">ZZ-2019</strain>
        <tissue evidence="14">Adductor muscle</tissue>
    </source>
</reference>
<evidence type="ECO:0000256" key="8">
    <source>
        <dbReference type="ARBA" id="ARBA00023065"/>
    </source>
</evidence>
<dbReference type="InterPro" id="IPR036719">
    <property type="entry name" value="Neuro-gated_channel_TM_sf"/>
</dbReference>
<feature type="transmembrane region" description="Helical" evidence="11">
    <location>
        <begin position="302"/>
        <end position="321"/>
    </location>
</feature>
<keyword evidence="8" id="KW-0406">Ion transport</keyword>
<dbReference type="PANTHER" id="PTHR18945">
    <property type="entry name" value="NEUROTRANSMITTER GATED ION CHANNEL"/>
    <property type="match status" value="1"/>
</dbReference>
<comment type="caution">
    <text evidence="14">The sequence shown here is derived from an EMBL/GenBank/DDBJ whole genome shotgun (WGS) entry which is preliminary data.</text>
</comment>
<keyword evidence="3" id="KW-0813">Transport</keyword>
<dbReference type="Pfam" id="PF02931">
    <property type="entry name" value="Neur_chan_LBD"/>
    <property type="match status" value="1"/>
</dbReference>
<evidence type="ECO:0000256" key="11">
    <source>
        <dbReference type="SAM" id="Phobius"/>
    </source>
</evidence>
<keyword evidence="15" id="KW-1185">Reference proteome</keyword>
<organism evidence="14 15">
    <name type="scientific">Pinctada imbricata</name>
    <name type="common">Atlantic pearl-oyster</name>
    <name type="synonym">Pinctada martensii</name>
    <dbReference type="NCBI Taxonomy" id="66713"/>
    <lineage>
        <taxon>Eukaryota</taxon>
        <taxon>Metazoa</taxon>
        <taxon>Spiralia</taxon>
        <taxon>Lophotrochozoa</taxon>
        <taxon>Mollusca</taxon>
        <taxon>Bivalvia</taxon>
        <taxon>Autobranchia</taxon>
        <taxon>Pteriomorphia</taxon>
        <taxon>Pterioida</taxon>
        <taxon>Pterioidea</taxon>
        <taxon>Pteriidae</taxon>
        <taxon>Pinctada</taxon>
    </lineage>
</organism>
<evidence type="ECO:0000259" key="12">
    <source>
        <dbReference type="Pfam" id="PF02931"/>
    </source>
</evidence>
<feature type="transmembrane region" description="Helical" evidence="11">
    <location>
        <begin position="267"/>
        <end position="290"/>
    </location>
</feature>
<dbReference type="Proteomes" id="UP001186944">
    <property type="component" value="Unassembled WGS sequence"/>
</dbReference>
<dbReference type="InterPro" id="IPR006201">
    <property type="entry name" value="Neur_channel"/>
</dbReference>
<evidence type="ECO:0000256" key="6">
    <source>
        <dbReference type="ARBA" id="ARBA00022729"/>
    </source>
</evidence>
<dbReference type="CDD" id="cd19049">
    <property type="entry name" value="LGIC_TM_anion"/>
    <property type="match status" value="1"/>
</dbReference>
<name>A0AA88Y7J0_PINIB</name>
<dbReference type="GO" id="GO:0004888">
    <property type="term" value="F:transmembrane signaling receptor activity"/>
    <property type="evidence" value="ECO:0007669"/>
    <property type="project" value="InterPro"/>
</dbReference>
<dbReference type="InterPro" id="IPR006028">
    <property type="entry name" value="GABAA/Glycine_rcpt"/>
</dbReference>
<evidence type="ECO:0000256" key="10">
    <source>
        <dbReference type="ARBA" id="ARBA00023303"/>
    </source>
</evidence>
<dbReference type="EMBL" id="VSWD01000006">
    <property type="protein sequence ID" value="KAK3099392.1"/>
    <property type="molecule type" value="Genomic_DNA"/>
</dbReference>
<feature type="transmembrane region" description="Helical" evidence="11">
    <location>
        <begin position="400"/>
        <end position="418"/>
    </location>
</feature>
<feature type="transmembrane region" description="Helical" evidence="11">
    <location>
        <begin position="327"/>
        <end position="351"/>
    </location>
</feature>
<dbReference type="Pfam" id="PF02932">
    <property type="entry name" value="Neur_chan_memb"/>
    <property type="match status" value="1"/>
</dbReference>
<dbReference type="Gene3D" id="2.70.170.10">
    <property type="entry name" value="Neurotransmitter-gated ion-channel ligand-binding domain"/>
    <property type="match status" value="1"/>
</dbReference>
<evidence type="ECO:0000256" key="4">
    <source>
        <dbReference type="ARBA" id="ARBA00022475"/>
    </source>
</evidence>
<dbReference type="SUPFAM" id="SSF63712">
    <property type="entry name" value="Nicotinic receptor ligand binding domain-like"/>
    <property type="match status" value="1"/>
</dbReference>
<dbReference type="InterPro" id="IPR038050">
    <property type="entry name" value="Neuro_actylchol_rec"/>
</dbReference>